<evidence type="ECO:0000256" key="2">
    <source>
        <dbReference type="SAM" id="Coils"/>
    </source>
</evidence>
<feature type="coiled-coil region" evidence="2">
    <location>
        <begin position="156"/>
        <end position="183"/>
    </location>
</feature>
<organism evidence="5 6">
    <name type="scientific">Candidatus Nitrosoglobus terrae</name>
    <dbReference type="NCBI Taxonomy" id="1630141"/>
    <lineage>
        <taxon>Bacteria</taxon>
        <taxon>Pseudomonadati</taxon>
        <taxon>Pseudomonadota</taxon>
        <taxon>Gammaproteobacteria</taxon>
        <taxon>Chromatiales</taxon>
        <taxon>Chromatiaceae</taxon>
        <taxon>Candidatus Nitrosoglobus</taxon>
    </lineage>
</organism>
<dbReference type="Gene3D" id="2.40.50.100">
    <property type="match status" value="1"/>
</dbReference>
<evidence type="ECO:0000313" key="5">
    <source>
        <dbReference type="EMBL" id="BAW79818.1"/>
    </source>
</evidence>
<dbReference type="RefSeq" id="WP_096526431.1">
    <property type="nucleotide sequence ID" value="NZ_AP014836.1"/>
</dbReference>
<keyword evidence="3" id="KW-1133">Transmembrane helix</keyword>
<keyword evidence="3" id="KW-0472">Membrane</keyword>
<dbReference type="InterPro" id="IPR058633">
    <property type="entry name" value="EmrA/FarA_HH"/>
</dbReference>
<keyword evidence="3" id="KW-0812">Transmembrane</keyword>
<dbReference type="EMBL" id="AP014836">
    <property type="protein sequence ID" value="BAW79818.1"/>
    <property type="molecule type" value="Genomic_DNA"/>
</dbReference>
<reference evidence="5 6" key="1">
    <citation type="journal article" date="2017" name="ISME J.">
        <title>An acid-tolerant ammonia-oxidizing ?-proteobacterium from soil.</title>
        <authorList>
            <person name="Hayatsu M."/>
            <person name="Tago K."/>
            <person name="Uchiyama I."/>
            <person name="Toyoda A."/>
            <person name="Wang Y."/>
            <person name="Shimomura Y."/>
            <person name="Okubo T."/>
            <person name="Kurisu F."/>
            <person name="Hirono Y."/>
            <person name="Nonaka K."/>
            <person name="Akiyama H."/>
            <person name="Itoh T."/>
            <person name="Takami H."/>
        </authorList>
    </citation>
    <scope>NUCLEOTIDE SEQUENCE [LARGE SCALE GENOMIC DNA]</scope>
    <source>
        <strain evidence="5 6">TAO100</strain>
    </source>
</reference>
<dbReference type="PANTHER" id="PTHR30386:SF19">
    <property type="entry name" value="MULTIDRUG EXPORT PROTEIN EMRA-RELATED"/>
    <property type="match status" value="1"/>
</dbReference>
<dbReference type="GO" id="GO:0030313">
    <property type="term" value="C:cell envelope"/>
    <property type="evidence" value="ECO:0007669"/>
    <property type="project" value="UniProtKB-SubCell"/>
</dbReference>
<dbReference type="OrthoDB" id="9811754at2"/>
<evidence type="ECO:0000256" key="3">
    <source>
        <dbReference type="SAM" id="Phobius"/>
    </source>
</evidence>
<dbReference type="Pfam" id="PF25885">
    <property type="entry name" value="HH_EMRA"/>
    <property type="match status" value="1"/>
</dbReference>
<sequence>MNTPTKIHPKAIRARRNRRLWLFTLILVIAALAYASYWWSNARFWIWTDNAFVTGNLVPLEAQATGIITDVLAEETQQVNKGDILVRLDAHVAQANLGRTEGQLGLEVRRIGALYANRRQVERTLKSRLALLDVVRHDVARYKKALPSGAVSKQTLQNAIDRMNSLEADVQETDQALEAVQSQVGGTTVREHPAIIAATNELISAYIEYVRQNIPSPATGYVAKRKAQVGDRVMPGNLLMTIVPLDHLWVEVNVRETELRQVRPGQPALVYVDVFGDTYTFHGTVEGIVPGTGSVFALLPPDNAVGNFIHIVQRVPVRIGLPKEELLKHPIRPGLSTITHINVGNPGHPVSSSLVTNSSHEYATNVYANEITDAKAIAKEIVDQNMVVSE</sequence>
<dbReference type="SUPFAM" id="SSF111369">
    <property type="entry name" value="HlyD-like secretion proteins"/>
    <property type="match status" value="1"/>
</dbReference>
<comment type="subcellular location">
    <subcellularLocation>
        <location evidence="1">Cell envelope</location>
    </subcellularLocation>
</comment>
<dbReference type="Gene3D" id="2.40.30.170">
    <property type="match status" value="1"/>
</dbReference>
<feature type="transmembrane region" description="Helical" evidence="3">
    <location>
        <begin position="20"/>
        <end position="39"/>
    </location>
</feature>
<feature type="domain" description="Multidrug export protein EmrA/FarA alpha-helical hairpin" evidence="4">
    <location>
        <begin position="93"/>
        <end position="211"/>
    </location>
</feature>
<dbReference type="AlphaFoldDB" id="A0A1Q2SL15"/>
<dbReference type="PANTHER" id="PTHR30386">
    <property type="entry name" value="MEMBRANE FUSION SUBUNIT OF EMRAB-TOLC MULTIDRUG EFFLUX PUMP"/>
    <property type="match status" value="1"/>
</dbReference>
<proteinExistence type="predicted"/>
<dbReference type="KEGG" id="ntt:TAO_0448"/>
<gene>
    <name evidence="5" type="ORF">TAO_0448</name>
</gene>
<dbReference type="Proteomes" id="UP000243679">
    <property type="component" value="Chromosome"/>
</dbReference>
<keyword evidence="2" id="KW-0175">Coiled coil</keyword>
<evidence type="ECO:0000313" key="6">
    <source>
        <dbReference type="Proteomes" id="UP000243679"/>
    </source>
</evidence>
<evidence type="ECO:0000259" key="4">
    <source>
        <dbReference type="Pfam" id="PF25885"/>
    </source>
</evidence>
<dbReference type="GO" id="GO:0055085">
    <property type="term" value="P:transmembrane transport"/>
    <property type="evidence" value="ECO:0007669"/>
    <property type="project" value="InterPro"/>
</dbReference>
<name>A0A1Q2SL15_9GAMM</name>
<protein>
    <submittedName>
        <fullName evidence="5">Secretion protein HlyD</fullName>
    </submittedName>
</protein>
<dbReference type="InterPro" id="IPR050739">
    <property type="entry name" value="MFP"/>
</dbReference>
<evidence type="ECO:0000256" key="1">
    <source>
        <dbReference type="ARBA" id="ARBA00004196"/>
    </source>
</evidence>
<accession>A0A1Q2SL15</accession>
<keyword evidence="6" id="KW-1185">Reference proteome</keyword>